<dbReference type="EMBL" id="CAJVPW010003272">
    <property type="protein sequence ID" value="CAG8521498.1"/>
    <property type="molecule type" value="Genomic_DNA"/>
</dbReference>
<organism evidence="1 2">
    <name type="scientific">Cetraspora pellucida</name>
    <dbReference type="NCBI Taxonomy" id="1433469"/>
    <lineage>
        <taxon>Eukaryota</taxon>
        <taxon>Fungi</taxon>
        <taxon>Fungi incertae sedis</taxon>
        <taxon>Mucoromycota</taxon>
        <taxon>Glomeromycotina</taxon>
        <taxon>Glomeromycetes</taxon>
        <taxon>Diversisporales</taxon>
        <taxon>Gigasporaceae</taxon>
        <taxon>Cetraspora</taxon>
    </lineage>
</organism>
<gene>
    <name evidence="1" type="ORF">SPELUC_LOCUS3954</name>
</gene>
<protein>
    <submittedName>
        <fullName evidence="1">3352_t:CDS:1</fullName>
    </submittedName>
</protein>
<dbReference type="Proteomes" id="UP000789366">
    <property type="component" value="Unassembled WGS sequence"/>
</dbReference>
<evidence type="ECO:0000313" key="2">
    <source>
        <dbReference type="Proteomes" id="UP000789366"/>
    </source>
</evidence>
<keyword evidence="2" id="KW-1185">Reference proteome</keyword>
<reference evidence="1" key="1">
    <citation type="submission" date="2021-06" db="EMBL/GenBank/DDBJ databases">
        <authorList>
            <person name="Kallberg Y."/>
            <person name="Tangrot J."/>
            <person name="Rosling A."/>
        </authorList>
    </citation>
    <scope>NUCLEOTIDE SEQUENCE</scope>
    <source>
        <strain evidence="1">28 12/20/2015</strain>
    </source>
</reference>
<accession>A0ACA9LE74</accession>
<evidence type="ECO:0000313" key="1">
    <source>
        <dbReference type="EMBL" id="CAG8521498.1"/>
    </source>
</evidence>
<comment type="caution">
    <text evidence="1">The sequence shown here is derived from an EMBL/GenBank/DDBJ whole genome shotgun (WGS) entry which is preliminary data.</text>
</comment>
<name>A0ACA9LE74_9GLOM</name>
<sequence length="75" mass="8180">MDRGEDLKFVIIIIPATEIAFPTNSNPGVGSVAATPKTARPSSAPRLGHLPTGNIITAIQWYKMKWNRHLVLGLE</sequence>
<proteinExistence type="predicted"/>